<proteinExistence type="predicted"/>
<dbReference type="EMBL" id="FNAI01000001">
    <property type="protein sequence ID" value="SDD35176.1"/>
    <property type="molecule type" value="Genomic_DNA"/>
</dbReference>
<sequence>MNRQRHFQVLVFSFALLVVLLRPYAAYRIARRSDMAKDPVKANSLLQRLIKKKDEHHALADNDLIAVQQPKTGQILPIRFLFITQLLLALAPASKHFIAITSHIFRPYADKDYLLFAQLRI</sequence>
<dbReference type="RefSeq" id="WP_091143674.1">
    <property type="nucleotide sequence ID" value="NZ_FNAI01000001.1"/>
</dbReference>
<organism evidence="1 2">
    <name type="scientific">Mucilaginibacter pineti</name>
    <dbReference type="NCBI Taxonomy" id="1391627"/>
    <lineage>
        <taxon>Bacteria</taxon>
        <taxon>Pseudomonadati</taxon>
        <taxon>Bacteroidota</taxon>
        <taxon>Sphingobacteriia</taxon>
        <taxon>Sphingobacteriales</taxon>
        <taxon>Sphingobacteriaceae</taxon>
        <taxon>Mucilaginibacter</taxon>
    </lineage>
</organism>
<name>A0A1G6U3B6_9SPHI</name>
<dbReference type="STRING" id="1391627.SAMN05216464_101497"/>
<dbReference type="OrthoDB" id="9910615at2"/>
<evidence type="ECO:0000313" key="2">
    <source>
        <dbReference type="Proteomes" id="UP000199072"/>
    </source>
</evidence>
<evidence type="ECO:0000313" key="1">
    <source>
        <dbReference type="EMBL" id="SDD35176.1"/>
    </source>
</evidence>
<gene>
    <name evidence="1" type="ORF">SAMN05216464_101497</name>
</gene>
<keyword evidence="2" id="KW-1185">Reference proteome</keyword>
<dbReference type="Proteomes" id="UP000199072">
    <property type="component" value="Unassembled WGS sequence"/>
</dbReference>
<reference evidence="1 2" key="1">
    <citation type="submission" date="2016-10" db="EMBL/GenBank/DDBJ databases">
        <authorList>
            <person name="de Groot N.N."/>
        </authorList>
    </citation>
    <scope>NUCLEOTIDE SEQUENCE [LARGE SCALE GENOMIC DNA]</scope>
    <source>
        <strain evidence="1 2">47C3B</strain>
    </source>
</reference>
<protein>
    <submittedName>
        <fullName evidence="1">Uncharacterized protein</fullName>
    </submittedName>
</protein>
<dbReference type="AlphaFoldDB" id="A0A1G6U3B6"/>
<accession>A0A1G6U3B6</accession>